<sequence length="957" mass="97643">MIFTLRSFTMLMFLAGLNAIEEDDIRAGCSTAANDLVYIIDGSWSVGHSDFEKAKSWLVNVTSGFDISSHYSQVAVVQYSDIPRLEIPLGKHHGGPDLIQAIQGISYLGGNTQTGRAIKFAVDHVFPSSWRASAVKNRIAVVVTDGKSQDDVMDASVEAQAQGIIVFAVGVGTEVTTSELVSIANKPPGSYVLYAEDYTNIDRIRDAMQQRLCEESVCPTRIPVAARDEKGFELILGMKIHQKAKKTPGSLLSEAAFALSPSTDITENTRDIFPEGLPPSYVFVATIRLRGLAKREKFDLLRIRSKDGVTQMAVTLDGADKSVTFRTTSTNNKEQLVAFNIQGIGSLFDEGWHQLKLLVRPQKVTAFMDDETIQEAVLPEPVEPIYINGKTQVAKKFGAETTVPVEIQKLRLYCDPYQSERETACEIYSVDDARCPLDREPTVEDVECKCTGGSAGPPGPPGLMGLQGEIGRTGAPGLDGKPGNRGGPGATGLPGKKGEVGPVGPSGASGLAGTKGDRGDPGLTGKPGPPGPKGPASTRLNVGAVGMPGKTGRPGEKGDAGPPGEIGPMGKPGLSGKDGRIGPIGLKGDKGDIGVPGADGLQGVPGIRGLPGEAGPTGPQGQRGTVGQKGSAGSKGPQGNQGPQGDPGANGRDGPKGSSGDPGTDGSAGLPGQKGTPGETGFPGLLGTNGLPGFKGHKGESGETGPRGSQGERGTDGAPGNPGTPGEAGPGGSKGEKGEGGESGAIGSDGKKGDRGGVGAVGPRGSPGQDGLPGQSGTPGYPGKPGKLPTDEHLMKLCSDVLRRQLPELLQTLAPPSRCETCETVKGPPGLPGAPGLKGSTGTHGYPGGTGSPGYPGPPGMQGPQGVKGDTGVRGLKGSKGEGQPGPPGPVGQSGVQGPRGSDGIGRPGPHGMTGKPGSPGMPGKRGLAGVHGVCDMSSCYQAYNLRNDPYSKGPNF</sequence>
<reference evidence="1" key="1">
    <citation type="submission" date="2021-05" db="EMBL/GenBank/DDBJ databases">
        <authorList>
            <person name="Pan Q."/>
            <person name="Jouanno E."/>
            <person name="Zahm M."/>
            <person name="Klopp C."/>
            <person name="Cabau C."/>
            <person name="Louis A."/>
            <person name="Berthelot C."/>
            <person name="Parey E."/>
            <person name="Roest Crollius H."/>
            <person name="Montfort J."/>
            <person name="Robinson-Rechavi M."/>
            <person name="Bouchez O."/>
            <person name="Lampietro C."/>
            <person name="Lopez Roques C."/>
            <person name="Donnadieu C."/>
            <person name="Postlethwait J."/>
            <person name="Bobe J."/>
            <person name="Dillon D."/>
            <person name="Chandos A."/>
            <person name="von Hippel F."/>
            <person name="Guiguen Y."/>
        </authorList>
    </citation>
    <scope>NUCLEOTIDE SEQUENCE</scope>
    <source>
        <strain evidence="1">YG-Jan2019</strain>
    </source>
</reference>
<proteinExistence type="predicted"/>
<evidence type="ECO:0000313" key="2">
    <source>
        <dbReference type="Proteomes" id="UP001157502"/>
    </source>
</evidence>
<gene>
    <name evidence="1" type="ORF">DPEC_G00075780</name>
</gene>
<organism evidence="1 2">
    <name type="scientific">Dallia pectoralis</name>
    <name type="common">Alaska blackfish</name>
    <dbReference type="NCBI Taxonomy" id="75939"/>
    <lineage>
        <taxon>Eukaryota</taxon>
        <taxon>Metazoa</taxon>
        <taxon>Chordata</taxon>
        <taxon>Craniata</taxon>
        <taxon>Vertebrata</taxon>
        <taxon>Euteleostomi</taxon>
        <taxon>Actinopterygii</taxon>
        <taxon>Neopterygii</taxon>
        <taxon>Teleostei</taxon>
        <taxon>Protacanthopterygii</taxon>
        <taxon>Esociformes</taxon>
        <taxon>Umbridae</taxon>
        <taxon>Dallia</taxon>
    </lineage>
</organism>
<keyword evidence="2" id="KW-1185">Reference proteome</keyword>
<evidence type="ECO:0000313" key="1">
    <source>
        <dbReference type="EMBL" id="KAJ8010504.1"/>
    </source>
</evidence>
<dbReference type="Proteomes" id="UP001157502">
    <property type="component" value="Chromosome 6"/>
</dbReference>
<protein>
    <submittedName>
        <fullName evidence="1">Uncharacterized protein</fullName>
    </submittedName>
</protein>
<comment type="caution">
    <text evidence="1">The sequence shown here is derived from an EMBL/GenBank/DDBJ whole genome shotgun (WGS) entry which is preliminary data.</text>
</comment>
<dbReference type="EMBL" id="CM055733">
    <property type="protein sequence ID" value="KAJ8010504.1"/>
    <property type="molecule type" value="Genomic_DNA"/>
</dbReference>
<name>A0ACC2H3L2_DALPE</name>
<accession>A0ACC2H3L2</accession>